<comment type="caution">
    <text evidence="5">The sequence shown here is derived from an EMBL/GenBank/DDBJ whole genome shotgun (WGS) entry which is preliminary data.</text>
</comment>
<gene>
    <name evidence="5" type="ORF">Hsar01_01621</name>
</gene>
<dbReference type="InterPro" id="IPR012341">
    <property type="entry name" value="6hp_glycosidase-like_sf"/>
</dbReference>
<evidence type="ECO:0008006" key="7">
    <source>
        <dbReference type="Google" id="ProtNLM"/>
    </source>
</evidence>
<proteinExistence type="predicted"/>
<dbReference type="InterPro" id="IPR052743">
    <property type="entry name" value="Glutaminase_GtaA"/>
</dbReference>
<dbReference type="Pfam" id="PF16334">
    <property type="entry name" value="DUF4964"/>
    <property type="match status" value="1"/>
</dbReference>
<dbReference type="RefSeq" id="WP_353566547.1">
    <property type="nucleotide sequence ID" value="NZ_BAABRI010000008.1"/>
</dbReference>
<evidence type="ECO:0000259" key="2">
    <source>
        <dbReference type="Pfam" id="PF16334"/>
    </source>
</evidence>
<dbReference type="Gene3D" id="2.60.120.260">
    <property type="entry name" value="Galactose-binding domain-like"/>
    <property type="match status" value="1"/>
</dbReference>
<dbReference type="InterPro" id="IPR008979">
    <property type="entry name" value="Galactose-bd-like_sf"/>
</dbReference>
<dbReference type="Pfam" id="PF16335">
    <property type="entry name" value="GtaA_6_Hairpin"/>
    <property type="match status" value="1"/>
</dbReference>
<dbReference type="InterPro" id="IPR033433">
    <property type="entry name" value="GtaA_N"/>
</dbReference>
<evidence type="ECO:0000256" key="1">
    <source>
        <dbReference type="SAM" id="SignalP"/>
    </source>
</evidence>
<dbReference type="SUPFAM" id="SSF48208">
    <property type="entry name" value="Six-hairpin glycosidases"/>
    <property type="match status" value="1"/>
</dbReference>
<keyword evidence="6" id="KW-1185">Reference proteome</keyword>
<feature type="domain" description="DUF4964" evidence="2">
    <location>
        <begin position="28"/>
        <end position="86"/>
    </location>
</feature>
<feature type="domain" description="Glutaminase A central" evidence="3">
    <location>
        <begin position="336"/>
        <end position="677"/>
    </location>
</feature>
<accession>A0ABP9UPX3</accession>
<name>A0ABP9UPX3_9BACT</name>
<evidence type="ECO:0000259" key="4">
    <source>
        <dbReference type="Pfam" id="PF17168"/>
    </source>
</evidence>
<dbReference type="Pfam" id="PF17168">
    <property type="entry name" value="DUF5127"/>
    <property type="match status" value="1"/>
</dbReference>
<protein>
    <recommendedName>
        <fullName evidence="7">Glutaminase</fullName>
    </recommendedName>
</protein>
<organism evidence="5 6">
    <name type="scientific">Haloferula sargassicola</name>
    <dbReference type="NCBI Taxonomy" id="490096"/>
    <lineage>
        <taxon>Bacteria</taxon>
        <taxon>Pseudomonadati</taxon>
        <taxon>Verrucomicrobiota</taxon>
        <taxon>Verrucomicrobiia</taxon>
        <taxon>Verrucomicrobiales</taxon>
        <taxon>Verrucomicrobiaceae</taxon>
        <taxon>Haloferula</taxon>
    </lineage>
</organism>
<keyword evidence="1" id="KW-0732">Signal</keyword>
<evidence type="ECO:0000313" key="6">
    <source>
        <dbReference type="Proteomes" id="UP001476282"/>
    </source>
</evidence>
<dbReference type="InterPro" id="IPR008928">
    <property type="entry name" value="6-hairpin_glycosidase_sf"/>
</dbReference>
<dbReference type="SUPFAM" id="SSF49785">
    <property type="entry name" value="Galactose-binding domain-like"/>
    <property type="match status" value="1"/>
</dbReference>
<dbReference type="Proteomes" id="UP001476282">
    <property type="component" value="Unassembled WGS sequence"/>
</dbReference>
<reference evidence="5 6" key="1">
    <citation type="submission" date="2024-02" db="EMBL/GenBank/DDBJ databases">
        <title>Haloferula sargassicola NBRC 104335.</title>
        <authorList>
            <person name="Ichikawa N."/>
            <person name="Katano-Makiyama Y."/>
            <person name="Hidaka K."/>
        </authorList>
    </citation>
    <scope>NUCLEOTIDE SEQUENCE [LARGE SCALE GENOMIC DNA]</scope>
    <source>
        <strain evidence="5 6">NBRC 104335</strain>
    </source>
</reference>
<dbReference type="InterPro" id="IPR032515">
    <property type="entry name" value="DUF4964"/>
</dbReference>
<evidence type="ECO:0000259" key="3">
    <source>
        <dbReference type="Pfam" id="PF16335"/>
    </source>
</evidence>
<dbReference type="PANTHER" id="PTHR31987">
    <property type="entry name" value="GLUTAMINASE A-RELATED"/>
    <property type="match status" value="1"/>
</dbReference>
<feature type="signal peptide" evidence="1">
    <location>
        <begin position="1"/>
        <end position="21"/>
    </location>
</feature>
<feature type="domain" description="Glutaminase A N-terminal" evidence="4">
    <location>
        <begin position="103"/>
        <end position="328"/>
    </location>
</feature>
<dbReference type="EMBL" id="BAABRI010000008">
    <property type="protein sequence ID" value="GAA5482401.1"/>
    <property type="molecule type" value="Genomic_DNA"/>
</dbReference>
<dbReference type="PANTHER" id="PTHR31987:SF1">
    <property type="entry name" value="GLUTAMINASE A"/>
    <property type="match status" value="1"/>
</dbReference>
<sequence length="864" mass="96321">MKILISSAVSALTLAAGPVLGREAPSDPNQLIPPATPLVACDPYFSIWSPADHLTDTETTHWTGRRQQLSSLVKIDGKSYRLMGSSPASVPALEQTDLSVFPTRTVYRFEGEGVEIGLTFMTPALPEDMALLSRPVTYLTYEASATDGKEHTVSVFFAASGELTVNETHQAVQWEGGTDEGLSVLKIGSKEQRILGKKGDDLRIDWGFLYVAAPKSATETTAFAKPAEMAFSFATADVKATSDKGEAEHADQAGAGLVLKELKIGEKPVSTWLMLAYDDIYSIQYNHTNLRPYWRKDGWEAKDLLAASAKQYEAIRKHCEEFDKELFADLEKMGGIQYAKLSSLAYRQCFAAGKFVADQNGQPLQFSKENHSNGCIATSDVFYPMAPQFLLMGPTVAKSFIVPFMEYAKSDRWKFPFAPHDLGTYPLANGQVYGGGETGEENQMPVEESGNLLILFAAVAEMEGNAGFAEPYWERLEQWANYLKKEGFDPPNQLCTDDFAGHLAHNVNLSAKAICGLASFAKLCEMRGDQAKAKDFLETAKRFAERWVVEADDGDHYRLAFDRADTWSQKYNLVWDRILGFNLFPEKVFETEMTYYKSKQNEYGLPLDNRSDYTKLDWILWTATLTEKRGDFDALVSPVFRFLNETPDRSPMTDWYFTSTAKKRGFTARPVVGGVFLRALYDKEVWKKYAGRDRTKAAKWAPMPEYIPPVITPVVEAGDEKANIQWAYTFDRPDEGWMKPDFDAGSWKTGAGGFGADGTPNAKNRTKWTSGDIWIRREFELPTGAPDDVKLWVFHDEEAQIFINGVSAATLGGFNTSYEIFDLSQKAKAALKRGKNTLAIHCHQTQGGQYIDAGLVQVKPGKKK</sequence>
<feature type="chain" id="PRO_5046106997" description="Glutaminase" evidence="1">
    <location>
        <begin position="22"/>
        <end position="864"/>
    </location>
</feature>
<dbReference type="Gene3D" id="1.50.10.10">
    <property type="match status" value="1"/>
</dbReference>
<dbReference type="InterPro" id="IPR032514">
    <property type="entry name" value="GtaA_central"/>
</dbReference>
<evidence type="ECO:0000313" key="5">
    <source>
        <dbReference type="EMBL" id="GAA5482401.1"/>
    </source>
</evidence>